<proteinExistence type="predicted"/>
<dbReference type="AlphaFoldDB" id="A0A4C2ADD3"/>
<name>A0A4C2ADD3_EUMVA</name>
<accession>A0A4C2ADD3</accession>
<gene>
    <name evidence="1" type="ORF">EVAR_91842_1</name>
</gene>
<dbReference type="Proteomes" id="UP000299102">
    <property type="component" value="Unassembled WGS sequence"/>
</dbReference>
<evidence type="ECO:0000313" key="1">
    <source>
        <dbReference type="EMBL" id="GBP97224.1"/>
    </source>
</evidence>
<organism evidence="1 2">
    <name type="scientific">Eumeta variegata</name>
    <name type="common">Bagworm moth</name>
    <name type="synonym">Eumeta japonica</name>
    <dbReference type="NCBI Taxonomy" id="151549"/>
    <lineage>
        <taxon>Eukaryota</taxon>
        <taxon>Metazoa</taxon>
        <taxon>Ecdysozoa</taxon>
        <taxon>Arthropoda</taxon>
        <taxon>Hexapoda</taxon>
        <taxon>Insecta</taxon>
        <taxon>Pterygota</taxon>
        <taxon>Neoptera</taxon>
        <taxon>Endopterygota</taxon>
        <taxon>Lepidoptera</taxon>
        <taxon>Glossata</taxon>
        <taxon>Ditrysia</taxon>
        <taxon>Tineoidea</taxon>
        <taxon>Psychidae</taxon>
        <taxon>Oiketicinae</taxon>
        <taxon>Eumeta</taxon>
    </lineage>
</organism>
<sequence length="76" mass="8541">MQFIHVGSKQYAEKNQKRNTRILRTPFSPRLWVAPRAVAAGEATLASAARDGCALLVSPQQHAFMDHDLHYVLSYC</sequence>
<keyword evidence="2" id="KW-1185">Reference proteome</keyword>
<reference evidence="1 2" key="1">
    <citation type="journal article" date="2019" name="Commun. Biol.">
        <title>The bagworm genome reveals a unique fibroin gene that provides high tensile strength.</title>
        <authorList>
            <person name="Kono N."/>
            <person name="Nakamura H."/>
            <person name="Ohtoshi R."/>
            <person name="Tomita M."/>
            <person name="Numata K."/>
            <person name="Arakawa K."/>
        </authorList>
    </citation>
    <scope>NUCLEOTIDE SEQUENCE [LARGE SCALE GENOMIC DNA]</scope>
</reference>
<comment type="caution">
    <text evidence="1">The sequence shown here is derived from an EMBL/GenBank/DDBJ whole genome shotgun (WGS) entry which is preliminary data.</text>
</comment>
<evidence type="ECO:0000313" key="2">
    <source>
        <dbReference type="Proteomes" id="UP000299102"/>
    </source>
</evidence>
<protein>
    <submittedName>
        <fullName evidence="1">Uncharacterized protein</fullName>
    </submittedName>
</protein>
<dbReference type="EMBL" id="BGZK01002899">
    <property type="protein sequence ID" value="GBP97224.1"/>
    <property type="molecule type" value="Genomic_DNA"/>
</dbReference>